<gene>
    <name evidence="1" type="ORF">Poly21_50120</name>
</gene>
<protein>
    <recommendedName>
        <fullName evidence="3">Iron-sulfur cluster repair di-iron protein</fullName>
    </recommendedName>
</protein>
<dbReference type="Proteomes" id="UP000319908">
    <property type="component" value="Unassembled WGS sequence"/>
</dbReference>
<comment type="caution">
    <text evidence="1">The sequence shown here is derived from an EMBL/GenBank/DDBJ whole genome shotgun (WGS) entry which is preliminary data.</text>
</comment>
<sequence>MDYGVHPEASSSHREMLAALHRFEIDTHHHLHKEHYLLFPRAIALEAELMTSPLTSQPAH</sequence>
<accession>A0A5C6BFZ5</accession>
<organism evidence="1 2">
    <name type="scientific">Allorhodopirellula heiligendammensis</name>
    <dbReference type="NCBI Taxonomy" id="2714739"/>
    <lineage>
        <taxon>Bacteria</taxon>
        <taxon>Pseudomonadati</taxon>
        <taxon>Planctomycetota</taxon>
        <taxon>Planctomycetia</taxon>
        <taxon>Pirellulales</taxon>
        <taxon>Pirellulaceae</taxon>
        <taxon>Allorhodopirellula</taxon>
    </lineage>
</organism>
<evidence type="ECO:0000313" key="1">
    <source>
        <dbReference type="EMBL" id="TWU11105.1"/>
    </source>
</evidence>
<reference evidence="1 2" key="1">
    <citation type="journal article" date="2020" name="Antonie Van Leeuwenhoek">
        <title>Rhodopirellula heiligendammensis sp. nov., Rhodopirellula pilleata sp. nov., and Rhodopirellula solitaria sp. nov. isolated from natural or artificial marine surfaces in Northern Germany and California, USA, and emended description of the genus Rhodopirellula.</title>
        <authorList>
            <person name="Kallscheuer N."/>
            <person name="Wiegand S."/>
            <person name="Jogler M."/>
            <person name="Boedeker C."/>
            <person name="Peeters S.H."/>
            <person name="Rast P."/>
            <person name="Heuer A."/>
            <person name="Jetten M.S.M."/>
            <person name="Rohde M."/>
            <person name="Jogler C."/>
        </authorList>
    </citation>
    <scope>NUCLEOTIDE SEQUENCE [LARGE SCALE GENOMIC DNA]</scope>
    <source>
        <strain evidence="1 2">Poly21</strain>
    </source>
</reference>
<proteinExistence type="predicted"/>
<dbReference type="AlphaFoldDB" id="A0A5C6BFZ5"/>
<name>A0A5C6BFZ5_9BACT</name>
<evidence type="ECO:0008006" key="3">
    <source>
        <dbReference type="Google" id="ProtNLM"/>
    </source>
</evidence>
<dbReference type="EMBL" id="SJPU01000003">
    <property type="protein sequence ID" value="TWU11105.1"/>
    <property type="molecule type" value="Genomic_DNA"/>
</dbReference>
<evidence type="ECO:0000313" key="2">
    <source>
        <dbReference type="Proteomes" id="UP000319908"/>
    </source>
</evidence>
<keyword evidence="2" id="KW-1185">Reference proteome</keyword>